<gene>
    <name evidence="1" type="ORF">H9747_09560</name>
</gene>
<reference evidence="1" key="2">
    <citation type="submission" date="2021-04" db="EMBL/GenBank/DDBJ databases">
        <authorList>
            <person name="Gilroy R."/>
        </authorList>
    </citation>
    <scope>NUCLEOTIDE SEQUENCE</scope>
    <source>
        <strain evidence="1">CHK195-9823</strain>
    </source>
</reference>
<evidence type="ECO:0000313" key="1">
    <source>
        <dbReference type="EMBL" id="HIV39223.1"/>
    </source>
</evidence>
<evidence type="ECO:0000313" key="2">
    <source>
        <dbReference type="Proteomes" id="UP000886814"/>
    </source>
</evidence>
<protein>
    <submittedName>
        <fullName evidence="1">Uncharacterized protein</fullName>
    </submittedName>
</protein>
<dbReference type="Proteomes" id="UP000886814">
    <property type="component" value="Unassembled WGS sequence"/>
</dbReference>
<dbReference type="AlphaFoldDB" id="A0A9D1TFI8"/>
<comment type="caution">
    <text evidence="1">The sequence shown here is derived from an EMBL/GenBank/DDBJ whole genome shotgun (WGS) entry which is preliminary data.</text>
</comment>
<reference evidence="1" key="1">
    <citation type="journal article" date="2021" name="PeerJ">
        <title>Extensive microbial diversity within the chicken gut microbiome revealed by metagenomics and culture.</title>
        <authorList>
            <person name="Gilroy R."/>
            <person name="Ravi A."/>
            <person name="Getino M."/>
            <person name="Pursley I."/>
            <person name="Horton D.L."/>
            <person name="Alikhan N.F."/>
            <person name="Baker D."/>
            <person name="Gharbi K."/>
            <person name="Hall N."/>
            <person name="Watson M."/>
            <person name="Adriaenssens E.M."/>
            <person name="Foster-Nyarko E."/>
            <person name="Jarju S."/>
            <person name="Secka A."/>
            <person name="Antonio M."/>
            <person name="Oren A."/>
            <person name="Chaudhuri R.R."/>
            <person name="La Ragione R."/>
            <person name="Hildebrand F."/>
            <person name="Pallen M.J."/>
        </authorList>
    </citation>
    <scope>NUCLEOTIDE SEQUENCE</scope>
    <source>
        <strain evidence="1">CHK195-9823</strain>
    </source>
</reference>
<accession>A0A9D1TFI8</accession>
<proteinExistence type="predicted"/>
<sequence>MGEQEQFQNLQWVINSFNRNYHILIGSKKIQRNLKKSCAQVIQEEVGVDIHAFCTILIMLIGACGKTQAPLEYKDIELLGIKNDDWNKVINYYAADYKEIRNSQLEAQIFYTKPFVKTENPKRILAVTYHLVGFLVANGLYWGIRNYYYKADSQDFLNAFGDMFEDYLVELSEQYLATNEFEHLQHENERITDFRYEFENCIWLVEQKSALLKLNAKSQTPNMKNISIFLNRNIQKAYKQLEATYQRETSTKPVLKFILLYENLQNTQLMQISMPEIFENDSRCFIIGISEFEQLLRIRKEDPMLWEKVIKELLSRKADNVSVTNILNRTEGFQYSDIFIHNNDYVQKYIDEMQDFYQKSAGKIFKTASANQLSNEGV</sequence>
<name>A0A9D1TFI8_9FIRM</name>
<dbReference type="EMBL" id="DXIQ01000060">
    <property type="protein sequence ID" value="HIV39223.1"/>
    <property type="molecule type" value="Genomic_DNA"/>
</dbReference>
<organism evidence="1 2">
    <name type="scientific">Candidatus Blautia stercorigallinarum</name>
    <dbReference type="NCBI Taxonomy" id="2838501"/>
    <lineage>
        <taxon>Bacteria</taxon>
        <taxon>Bacillati</taxon>
        <taxon>Bacillota</taxon>
        <taxon>Clostridia</taxon>
        <taxon>Lachnospirales</taxon>
        <taxon>Lachnospiraceae</taxon>
        <taxon>Blautia</taxon>
    </lineage>
</organism>